<organism evidence="1 2">
    <name type="scientific">Acetobacter ghanensis</name>
    <dbReference type="NCBI Taxonomy" id="431306"/>
    <lineage>
        <taxon>Bacteria</taxon>
        <taxon>Pseudomonadati</taxon>
        <taxon>Pseudomonadota</taxon>
        <taxon>Alphaproteobacteria</taxon>
        <taxon>Acetobacterales</taxon>
        <taxon>Acetobacteraceae</taxon>
        <taxon>Acetobacter</taxon>
    </lineage>
</organism>
<accession>A0ABX0KPR5</accession>
<gene>
    <name evidence="1" type="ORF">GOB80_12605</name>
</gene>
<reference evidence="1 2" key="1">
    <citation type="journal article" date="2020" name="Int. J. Syst. Evol. Microbiol.">
        <title>Novel acetic acid bacteria from cider fermentations: Acetobacter conturbans sp. nov. and Acetobacter fallax sp. nov.</title>
        <authorList>
            <person name="Sombolestani A.S."/>
            <person name="Cleenwerck I."/>
            <person name="Cnockaert M."/>
            <person name="Borremans W."/>
            <person name="Wieme A.D."/>
            <person name="De Vuyst L."/>
            <person name="Vandamme P."/>
        </authorList>
    </citation>
    <scope>NUCLEOTIDE SEQUENCE [LARGE SCALE GENOMIC DNA]</scope>
    <source>
        <strain evidence="1 2">LMG 23848</strain>
    </source>
</reference>
<sequence>MSLEDYVDFSNAISDSVRINSSGADECLEMLKPSLTWIAMYLRVSPSECDILLKGCYGSAVESISLISCGLVRPAILSLRSHYELSLQYLYYKDHPVEWRNVKCFKSQPSLPGVIKKYLRENFPDFEYRLKKLSEAKESISQECYDILSGIAHGTALNSISTATKPKELIENEATVRQSYGVFLNVGETLSDIHLACHESNWLSIPPPIQQKLKERFGNKNPKEELRFS</sequence>
<name>A0ABX0KPR5_9PROT</name>
<evidence type="ECO:0000313" key="1">
    <source>
        <dbReference type="EMBL" id="NHO40496.1"/>
    </source>
</evidence>
<evidence type="ECO:0000313" key="2">
    <source>
        <dbReference type="Proteomes" id="UP000657200"/>
    </source>
</evidence>
<dbReference type="Proteomes" id="UP000657200">
    <property type="component" value="Unassembled WGS sequence"/>
</dbReference>
<dbReference type="RefSeq" id="WP_157065268.1">
    <property type="nucleotide sequence ID" value="NZ_LN609302.1"/>
</dbReference>
<proteinExistence type="predicted"/>
<protein>
    <submittedName>
        <fullName evidence="1">Uncharacterized protein</fullName>
    </submittedName>
</protein>
<dbReference type="EMBL" id="WOTE01000014">
    <property type="protein sequence ID" value="NHO40496.1"/>
    <property type="molecule type" value="Genomic_DNA"/>
</dbReference>
<keyword evidence="2" id="KW-1185">Reference proteome</keyword>
<comment type="caution">
    <text evidence="1">The sequence shown here is derived from an EMBL/GenBank/DDBJ whole genome shotgun (WGS) entry which is preliminary data.</text>
</comment>